<protein>
    <submittedName>
        <fullName evidence="2">Uncharacterized protein</fullName>
    </submittedName>
</protein>
<evidence type="ECO:0000313" key="2">
    <source>
        <dbReference type="EMBL" id="GBL60645.1"/>
    </source>
</evidence>
<feature type="transmembrane region" description="Helical" evidence="1">
    <location>
        <begin position="76"/>
        <end position="95"/>
    </location>
</feature>
<reference evidence="2 3" key="1">
    <citation type="journal article" date="2019" name="Sci. Rep.">
        <title>Orb-weaving spider Araneus ventricosus genome elucidates the spidroin gene catalogue.</title>
        <authorList>
            <person name="Kono N."/>
            <person name="Nakamura H."/>
            <person name="Ohtoshi R."/>
            <person name="Moran D.A.P."/>
            <person name="Shinohara A."/>
            <person name="Yoshida Y."/>
            <person name="Fujiwara M."/>
            <person name="Mori M."/>
            <person name="Tomita M."/>
            <person name="Arakawa K."/>
        </authorList>
    </citation>
    <scope>NUCLEOTIDE SEQUENCE [LARGE SCALE GENOMIC DNA]</scope>
</reference>
<dbReference type="Proteomes" id="UP000499080">
    <property type="component" value="Unassembled WGS sequence"/>
</dbReference>
<keyword evidence="1" id="KW-0472">Membrane</keyword>
<keyword evidence="3" id="KW-1185">Reference proteome</keyword>
<keyword evidence="1" id="KW-1133">Transmembrane helix</keyword>
<sequence length="97" mass="10949">HDTRPENWIYPALSWHPGPLNGSPCNSSSAEAEVLVAITGHGPTPPEGGTYCHWRGLEYPKPPITIYTRKARTRLLIRRLLICVLAQPPVFRLLYYV</sequence>
<comment type="caution">
    <text evidence="2">The sequence shown here is derived from an EMBL/GenBank/DDBJ whole genome shotgun (WGS) entry which is preliminary data.</text>
</comment>
<evidence type="ECO:0000256" key="1">
    <source>
        <dbReference type="SAM" id="Phobius"/>
    </source>
</evidence>
<evidence type="ECO:0000313" key="3">
    <source>
        <dbReference type="Proteomes" id="UP000499080"/>
    </source>
</evidence>
<proteinExistence type="predicted"/>
<dbReference type="AlphaFoldDB" id="A0A4Y1ZPG2"/>
<gene>
    <name evidence="2" type="ORF">AVEN_176301_1</name>
</gene>
<dbReference type="EMBL" id="BGPR01227079">
    <property type="protein sequence ID" value="GBL60645.1"/>
    <property type="molecule type" value="Genomic_DNA"/>
</dbReference>
<accession>A0A4Y1ZPG2</accession>
<organism evidence="2 3">
    <name type="scientific">Araneus ventricosus</name>
    <name type="common">Orbweaver spider</name>
    <name type="synonym">Epeira ventricosa</name>
    <dbReference type="NCBI Taxonomy" id="182803"/>
    <lineage>
        <taxon>Eukaryota</taxon>
        <taxon>Metazoa</taxon>
        <taxon>Ecdysozoa</taxon>
        <taxon>Arthropoda</taxon>
        <taxon>Chelicerata</taxon>
        <taxon>Arachnida</taxon>
        <taxon>Araneae</taxon>
        <taxon>Araneomorphae</taxon>
        <taxon>Entelegynae</taxon>
        <taxon>Araneoidea</taxon>
        <taxon>Araneidae</taxon>
        <taxon>Araneus</taxon>
    </lineage>
</organism>
<name>A0A4Y1ZPG2_ARAVE</name>
<keyword evidence="1" id="KW-0812">Transmembrane</keyword>
<feature type="non-terminal residue" evidence="2">
    <location>
        <position position="1"/>
    </location>
</feature>